<dbReference type="InterPro" id="IPR010997">
    <property type="entry name" value="HRDC-like_sf"/>
</dbReference>
<sequence length="358" mass="42115">MAIFKNLFGIREIKTPVFYKDFKEENKELSDLLELKNKVKSSKVKYIERDIEFLKNVIQGEKNVYLELKNSSIPMICLHDIKIKDGDYIAQLDFIVITTRFVMILETKGLNGEIHINEAGDFVRYIKDKNNKIIDSEKVISPILQNNKNVKVVRDLLIEAGIIKTLPIFSSVIVSNDKSIVNKSKAPKKVKYEIFTYDELTELINRKLSCYSKEKKMFEDKMKKIAEYFIANNIDIKYDYNKKYNLTEIDFIEVKLEEKSIIEDIGYSSKEEVIDENLNNEVLDKVKSYEQLVDELKKYRTYKAREENIKPYYIYNDEMIEEIIKLNPDNKKKLIQIIGFGPSKIDKYGQDIIDILRE</sequence>
<dbReference type="AlphaFoldDB" id="A0A174H7Z4"/>
<proteinExistence type="predicted"/>
<reference evidence="3 4" key="1">
    <citation type="submission" date="2015-09" db="EMBL/GenBank/DDBJ databases">
        <authorList>
            <consortium name="Pathogen Informatics"/>
        </authorList>
    </citation>
    <scope>NUCLEOTIDE SEQUENCE [LARGE SCALE GENOMIC DNA]</scope>
    <source>
        <strain evidence="3 4">2789STDY5834856</strain>
    </source>
</reference>
<dbReference type="Proteomes" id="UP000095594">
    <property type="component" value="Unassembled WGS sequence"/>
</dbReference>
<dbReference type="InterPro" id="IPR011528">
    <property type="entry name" value="NERD"/>
</dbReference>
<dbReference type="GO" id="GO:0000166">
    <property type="term" value="F:nucleotide binding"/>
    <property type="evidence" value="ECO:0007669"/>
    <property type="project" value="InterPro"/>
</dbReference>
<dbReference type="EMBL" id="CYZX01000013">
    <property type="protein sequence ID" value="CUO69318.1"/>
    <property type="molecule type" value="Genomic_DNA"/>
</dbReference>
<dbReference type="Gene3D" id="1.10.150.80">
    <property type="entry name" value="HRDC domain"/>
    <property type="match status" value="1"/>
</dbReference>
<dbReference type="OrthoDB" id="9776650at2"/>
<dbReference type="GO" id="GO:0003676">
    <property type="term" value="F:nucleic acid binding"/>
    <property type="evidence" value="ECO:0007669"/>
    <property type="project" value="InterPro"/>
</dbReference>
<evidence type="ECO:0000313" key="4">
    <source>
        <dbReference type="Proteomes" id="UP000095594"/>
    </source>
</evidence>
<accession>A0A174H7Z4</accession>
<dbReference type="Pfam" id="PF08378">
    <property type="entry name" value="NERD"/>
    <property type="match status" value="1"/>
</dbReference>
<dbReference type="SMART" id="SM00341">
    <property type="entry name" value="HRDC"/>
    <property type="match status" value="1"/>
</dbReference>
<dbReference type="RefSeq" id="WP_055266287.1">
    <property type="nucleotide sequence ID" value="NZ_CABIXQ010000013.1"/>
</dbReference>
<name>A0A174H7Z4_9CLOT</name>
<dbReference type="SUPFAM" id="SSF47819">
    <property type="entry name" value="HRDC-like"/>
    <property type="match status" value="1"/>
</dbReference>
<dbReference type="Pfam" id="PF00570">
    <property type="entry name" value="HRDC"/>
    <property type="match status" value="1"/>
</dbReference>
<evidence type="ECO:0000259" key="1">
    <source>
        <dbReference type="PROSITE" id="PS50965"/>
    </source>
</evidence>
<protein>
    <submittedName>
        <fullName evidence="3">HRDC domain-containing protein</fullName>
    </submittedName>
</protein>
<dbReference type="InterPro" id="IPR044876">
    <property type="entry name" value="HRDC_dom_sf"/>
</dbReference>
<dbReference type="PROSITE" id="PS50965">
    <property type="entry name" value="NERD"/>
    <property type="match status" value="1"/>
</dbReference>
<dbReference type="InterPro" id="IPR002121">
    <property type="entry name" value="HRDC_dom"/>
</dbReference>
<feature type="domain" description="NERD" evidence="1">
    <location>
        <begin position="56"/>
        <end position="176"/>
    </location>
</feature>
<feature type="domain" description="HRDC" evidence="2">
    <location>
        <begin position="286"/>
        <end position="358"/>
    </location>
</feature>
<dbReference type="PROSITE" id="PS50967">
    <property type="entry name" value="HRDC"/>
    <property type="match status" value="1"/>
</dbReference>
<organism evidence="3 4">
    <name type="scientific">Clostridium disporicum</name>
    <dbReference type="NCBI Taxonomy" id="84024"/>
    <lineage>
        <taxon>Bacteria</taxon>
        <taxon>Bacillati</taxon>
        <taxon>Bacillota</taxon>
        <taxon>Clostridia</taxon>
        <taxon>Eubacteriales</taxon>
        <taxon>Clostridiaceae</taxon>
        <taxon>Clostridium</taxon>
    </lineage>
</organism>
<gene>
    <name evidence="3" type="ORF">ERS852471_02065</name>
</gene>
<evidence type="ECO:0000259" key="2">
    <source>
        <dbReference type="PROSITE" id="PS50967"/>
    </source>
</evidence>
<evidence type="ECO:0000313" key="3">
    <source>
        <dbReference type="EMBL" id="CUO69318.1"/>
    </source>
</evidence>